<dbReference type="FunFam" id="3.40.50.10140:FF:000021">
    <property type="entry name" value="Toll receptor 13"/>
    <property type="match status" value="1"/>
</dbReference>
<keyword evidence="16" id="KW-1185">Reference proteome</keyword>
<evidence type="ECO:0000256" key="5">
    <source>
        <dbReference type="ARBA" id="ARBA00022729"/>
    </source>
</evidence>
<evidence type="ECO:0000313" key="15">
    <source>
        <dbReference type="EMBL" id="KAF7989522.1"/>
    </source>
</evidence>
<dbReference type="Gene3D" id="3.80.10.10">
    <property type="entry name" value="Ribonuclease Inhibitor"/>
    <property type="match status" value="2"/>
</dbReference>
<sequence>MKWFKLLILFLCIYLCNCRECLEEIKHDDHCVYCEYSNKYICKPKYQYKNQTLSTITETQKYIFILKSITLEIQCKSTKNWYNFNVNDTDDSRNIKHVLFDDCQLPNNQQLILLFKQFNVNNVARLDILSQPKQMTHSNLTRHHLKGFQSVNNLVISNNFINNSMNDLLHDLTKLKRLKIINNELKEIPDNFFDKQIKLEILQIEKNDIKIIKKNLFNKLESLSDLQLIENNIMTIEDKSFDNLVLLKSINLKSNMIKILSDNIFLHQRNIETITLTLNEFSNKSLSSKLLINKNKLVTFHLNENRKNLTTLPNKFLANLHELKVVYINDNNLIYLPEDLFLNSTNIKHIFLQQNNLNVLPIGIFLNLKSLEKIDLSKNQIEIIPRNLFDDLSSLEELNLQGNKIYKIEMKAFIGPKNLQTVNLAFNNLTLSSSSNKTPFEDLINIRNLDLSNNKISQLIQDLKELKKLLTLNLAFNEFKILNMHEFIFTSELIYIDMSDNKIKNISFDHIDEIYWPDIIKRIIQIKLSGNPLNCNCNINTLLLYLKEKLKQKDKNSIILNVNNLICDEPKELQGSFVEGLDSSYINCPIVDNNIVNTPVNNAANSSVNNPSNKPNYNADKSVNNTSNNIANNNDDKNSDTSSNKWLIGSCIFLSVISILCCVVIVIYHFYHHEIKIWLYDKKLCLWWVTEYEVEKSKNYDAFISYSDKDRDFVINNLINKLENGGQYKLCVHYRDWPAGEWIPDQVIRSVINSKRTVVILSKNFLSSEWAKLEFRTAYCHAMKNNKKKVIIVIYGDVPSADLLDDELREYLYMNTYVKWGDPWFWQKLKYALPHCR</sequence>
<dbReference type="PRINTS" id="PR01537">
    <property type="entry name" value="INTRLKN1R1F"/>
</dbReference>
<feature type="transmembrane region" description="Helical" evidence="12">
    <location>
        <begin position="646"/>
        <end position="671"/>
    </location>
</feature>
<reference evidence="15 16" key="1">
    <citation type="submission" date="2020-08" db="EMBL/GenBank/DDBJ databases">
        <title>Aphidius gifuensis genome sequencing and assembly.</title>
        <authorList>
            <person name="Du Z."/>
        </authorList>
    </citation>
    <scope>NUCLEOTIDE SEQUENCE [LARGE SCALE GENOMIC DNA]</scope>
    <source>
        <strain evidence="15">YNYX2018</strain>
        <tissue evidence="15">Adults</tissue>
    </source>
</reference>
<feature type="domain" description="TIR" evidence="14">
    <location>
        <begin position="698"/>
        <end position="833"/>
    </location>
</feature>
<dbReference type="Pfam" id="PF01582">
    <property type="entry name" value="TIR"/>
    <property type="match status" value="1"/>
</dbReference>
<evidence type="ECO:0000256" key="7">
    <source>
        <dbReference type="ARBA" id="ARBA00022989"/>
    </source>
</evidence>
<evidence type="ECO:0000256" key="9">
    <source>
        <dbReference type="ARBA" id="ARBA00023170"/>
    </source>
</evidence>
<dbReference type="PANTHER" id="PTHR24365">
    <property type="entry name" value="TOLL-LIKE RECEPTOR"/>
    <property type="match status" value="1"/>
</dbReference>
<dbReference type="SMART" id="SM00082">
    <property type="entry name" value="LRRCT"/>
    <property type="match status" value="1"/>
</dbReference>
<evidence type="ECO:0000256" key="12">
    <source>
        <dbReference type="SAM" id="Phobius"/>
    </source>
</evidence>
<dbReference type="GO" id="GO:0007165">
    <property type="term" value="P:signal transduction"/>
    <property type="evidence" value="ECO:0007669"/>
    <property type="project" value="InterPro"/>
</dbReference>
<keyword evidence="8 12" id="KW-0472">Membrane</keyword>
<keyword evidence="9" id="KW-0675">Receptor</keyword>
<dbReference type="GO" id="GO:0005886">
    <property type="term" value="C:plasma membrane"/>
    <property type="evidence" value="ECO:0007669"/>
    <property type="project" value="TreeGrafter"/>
</dbReference>
<dbReference type="Pfam" id="PF13855">
    <property type="entry name" value="LRR_8"/>
    <property type="match status" value="2"/>
</dbReference>
<evidence type="ECO:0000256" key="13">
    <source>
        <dbReference type="SAM" id="SignalP"/>
    </source>
</evidence>
<dbReference type="InterPro" id="IPR032675">
    <property type="entry name" value="LRR_dom_sf"/>
</dbReference>
<keyword evidence="10" id="KW-0325">Glycoprotein</keyword>
<dbReference type="PROSITE" id="PS51450">
    <property type="entry name" value="LRR"/>
    <property type="match status" value="2"/>
</dbReference>
<dbReference type="Proteomes" id="UP000639338">
    <property type="component" value="Unassembled WGS sequence"/>
</dbReference>
<dbReference type="InterPro" id="IPR000483">
    <property type="entry name" value="Cys-rich_flank_reg_C"/>
</dbReference>
<comment type="subcellular location">
    <subcellularLocation>
        <location evidence="1">Membrane</location>
        <topology evidence="1">Single-pass type I membrane protein</topology>
    </subcellularLocation>
</comment>
<dbReference type="InterPro" id="IPR000157">
    <property type="entry name" value="TIR_dom"/>
</dbReference>
<feature type="chain" id="PRO_5032427710" description="TIR domain-containing protein" evidence="13">
    <location>
        <begin position="19"/>
        <end position="837"/>
    </location>
</feature>
<comment type="caution">
    <text evidence="15">The sequence shown here is derived from an EMBL/GenBank/DDBJ whole genome shotgun (WGS) entry which is preliminary data.</text>
</comment>
<feature type="signal peptide" evidence="13">
    <location>
        <begin position="1"/>
        <end position="18"/>
    </location>
</feature>
<dbReference type="SMART" id="SM00369">
    <property type="entry name" value="LRR_TYP"/>
    <property type="match status" value="9"/>
</dbReference>
<evidence type="ECO:0000256" key="10">
    <source>
        <dbReference type="ARBA" id="ARBA00023180"/>
    </source>
</evidence>
<dbReference type="SUPFAM" id="SSF52200">
    <property type="entry name" value="Toll/Interleukin receptor TIR domain"/>
    <property type="match status" value="1"/>
</dbReference>
<evidence type="ECO:0000256" key="1">
    <source>
        <dbReference type="ARBA" id="ARBA00004479"/>
    </source>
</evidence>
<dbReference type="SUPFAM" id="SSF52058">
    <property type="entry name" value="L domain-like"/>
    <property type="match status" value="2"/>
</dbReference>
<keyword evidence="3" id="KW-0433">Leucine-rich repeat</keyword>
<evidence type="ECO:0000256" key="4">
    <source>
        <dbReference type="ARBA" id="ARBA00022692"/>
    </source>
</evidence>
<evidence type="ECO:0000256" key="11">
    <source>
        <dbReference type="SAM" id="MobiDB-lite"/>
    </source>
</evidence>
<feature type="compositionally biased region" description="Low complexity" evidence="11">
    <location>
        <begin position="602"/>
        <end position="633"/>
    </location>
</feature>
<keyword evidence="6" id="KW-0677">Repeat</keyword>
<keyword evidence="7 12" id="KW-1133">Transmembrane helix</keyword>
<dbReference type="SMART" id="SM00255">
    <property type="entry name" value="TIR"/>
    <property type="match status" value="1"/>
</dbReference>
<dbReference type="Gene3D" id="3.40.50.10140">
    <property type="entry name" value="Toll/interleukin-1 receptor homology (TIR) domain"/>
    <property type="match status" value="1"/>
</dbReference>
<dbReference type="InterPro" id="IPR017241">
    <property type="entry name" value="Toll-like_receptor"/>
</dbReference>
<evidence type="ECO:0000256" key="3">
    <source>
        <dbReference type="ARBA" id="ARBA00022614"/>
    </source>
</evidence>
<feature type="region of interest" description="Disordered" evidence="11">
    <location>
        <begin position="602"/>
        <end position="640"/>
    </location>
</feature>
<dbReference type="InterPro" id="IPR003591">
    <property type="entry name" value="Leu-rich_rpt_typical-subtyp"/>
</dbReference>
<evidence type="ECO:0000259" key="14">
    <source>
        <dbReference type="PROSITE" id="PS50104"/>
    </source>
</evidence>
<proteinExistence type="inferred from homology"/>
<dbReference type="OrthoDB" id="1421090at2759"/>
<dbReference type="InterPro" id="IPR035897">
    <property type="entry name" value="Toll_tir_struct_dom_sf"/>
</dbReference>
<accession>A0A835CMQ5</accession>
<name>A0A835CMQ5_APHGI</name>
<keyword evidence="5 13" id="KW-0732">Signal</keyword>
<dbReference type="EMBL" id="JACMRX010000005">
    <property type="protein sequence ID" value="KAF7989522.1"/>
    <property type="molecule type" value="Genomic_DNA"/>
</dbReference>
<dbReference type="InterPro" id="IPR001611">
    <property type="entry name" value="Leu-rich_rpt"/>
</dbReference>
<dbReference type="PROSITE" id="PS50104">
    <property type="entry name" value="TIR"/>
    <property type="match status" value="1"/>
</dbReference>
<evidence type="ECO:0000256" key="8">
    <source>
        <dbReference type="ARBA" id="ARBA00023136"/>
    </source>
</evidence>
<dbReference type="AlphaFoldDB" id="A0A835CMQ5"/>
<protein>
    <recommendedName>
        <fullName evidence="14">TIR domain-containing protein</fullName>
    </recommendedName>
</protein>
<comment type="similarity">
    <text evidence="2">Belongs to the Toll-like receptor family.</text>
</comment>
<evidence type="ECO:0000256" key="2">
    <source>
        <dbReference type="ARBA" id="ARBA00009634"/>
    </source>
</evidence>
<dbReference type="PANTHER" id="PTHR24365:SF541">
    <property type="entry name" value="PROTEIN TOLL-RELATED"/>
    <property type="match status" value="1"/>
</dbReference>
<dbReference type="GO" id="GO:0038023">
    <property type="term" value="F:signaling receptor activity"/>
    <property type="evidence" value="ECO:0007669"/>
    <property type="project" value="TreeGrafter"/>
</dbReference>
<dbReference type="PIRSF" id="PIRSF037595">
    <property type="entry name" value="Toll-like_receptor"/>
    <property type="match status" value="1"/>
</dbReference>
<organism evidence="15 16">
    <name type="scientific">Aphidius gifuensis</name>
    <name type="common">Parasitoid wasp</name>
    <dbReference type="NCBI Taxonomy" id="684658"/>
    <lineage>
        <taxon>Eukaryota</taxon>
        <taxon>Metazoa</taxon>
        <taxon>Ecdysozoa</taxon>
        <taxon>Arthropoda</taxon>
        <taxon>Hexapoda</taxon>
        <taxon>Insecta</taxon>
        <taxon>Pterygota</taxon>
        <taxon>Neoptera</taxon>
        <taxon>Endopterygota</taxon>
        <taxon>Hymenoptera</taxon>
        <taxon>Apocrita</taxon>
        <taxon>Ichneumonoidea</taxon>
        <taxon>Braconidae</taxon>
        <taxon>Aphidiinae</taxon>
        <taxon>Aphidius</taxon>
    </lineage>
</organism>
<evidence type="ECO:0000313" key="16">
    <source>
        <dbReference type="Proteomes" id="UP000639338"/>
    </source>
</evidence>
<evidence type="ECO:0000256" key="6">
    <source>
        <dbReference type="ARBA" id="ARBA00022737"/>
    </source>
</evidence>
<keyword evidence="4 12" id="KW-0812">Transmembrane</keyword>
<dbReference type="SMART" id="SM00365">
    <property type="entry name" value="LRR_SD22"/>
    <property type="match status" value="4"/>
</dbReference>
<gene>
    <name evidence="15" type="ORF">HCN44_008196</name>
</gene>